<reference evidence="3 4" key="2">
    <citation type="journal article" date="2014" name="J. Gen. Appl. Microbiol.">
        <title>The early diverging ascomycetous budding yeast Saitoella complicata has three histone deacetylases belonging to the Clr6, Hos2, and Rpd3 lineages.</title>
        <authorList>
            <person name="Nishida H."/>
            <person name="Matsumoto T."/>
            <person name="Kondo S."/>
            <person name="Hamamoto M."/>
            <person name="Yoshikawa H."/>
        </authorList>
    </citation>
    <scope>NUCLEOTIDE SEQUENCE [LARGE SCALE GENOMIC DNA]</scope>
    <source>
        <strain evidence="3 4">NRRL Y-17804</strain>
    </source>
</reference>
<dbReference type="PROSITE" id="PS50172">
    <property type="entry name" value="BRCT"/>
    <property type="match status" value="1"/>
</dbReference>
<gene>
    <name evidence="3" type="ORF">G7K_3459-t1</name>
</gene>
<dbReference type="PANTHER" id="PTHR14625">
    <property type="entry name" value="MICROCEPHALIN"/>
    <property type="match status" value="1"/>
</dbReference>
<feature type="region of interest" description="Disordered" evidence="1">
    <location>
        <begin position="172"/>
        <end position="376"/>
    </location>
</feature>
<feature type="compositionally biased region" description="Basic and acidic residues" evidence="1">
    <location>
        <begin position="221"/>
        <end position="231"/>
    </location>
</feature>
<dbReference type="InterPro" id="IPR036420">
    <property type="entry name" value="BRCT_dom_sf"/>
</dbReference>
<feature type="compositionally biased region" description="Low complexity" evidence="1">
    <location>
        <begin position="357"/>
        <end position="369"/>
    </location>
</feature>
<protein>
    <recommendedName>
        <fullName evidence="2">BRCT domain-containing protein</fullName>
    </recommendedName>
</protein>
<feature type="region of interest" description="Disordered" evidence="1">
    <location>
        <begin position="528"/>
        <end position="726"/>
    </location>
</feature>
<dbReference type="GO" id="GO:0000278">
    <property type="term" value="P:mitotic cell cycle"/>
    <property type="evidence" value="ECO:0007669"/>
    <property type="project" value="TreeGrafter"/>
</dbReference>
<feature type="domain" description="BRCT" evidence="2">
    <location>
        <begin position="371"/>
        <end position="484"/>
    </location>
</feature>
<feature type="compositionally biased region" description="Low complexity" evidence="1">
    <location>
        <begin position="98"/>
        <end position="123"/>
    </location>
</feature>
<feature type="compositionally biased region" description="Low complexity" evidence="1">
    <location>
        <begin position="244"/>
        <end position="263"/>
    </location>
</feature>
<dbReference type="SUPFAM" id="SSF52113">
    <property type="entry name" value="BRCT domain"/>
    <property type="match status" value="1"/>
</dbReference>
<organism evidence="3 4">
    <name type="scientific">Saitoella complicata (strain BCRC 22490 / CBS 7301 / JCM 7358 / NBRC 10748 / NRRL Y-17804)</name>
    <dbReference type="NCBI Taxonomy" id="698492"/>
    <lineage>
        <taxon>Eukaryota</taxon>
        <taxon>Fungi</taxon>
        <taxon>Dikarya</taxon>
        <taxon>Ascomycota</taxon>
        <taxon>Taphrinomycotina</taxon>
        <taxon>Taphrinomycotina incertae sedis</taxon>
        <taxon>Saitoella</taxon>
    </lineage>
</organism>
<feature type="compositionally biased region" description="Basic and acidic residues" evidence="1">
    <location>
        <begin position="626"/>
        <end position="672"/>
    </location>
</feature>
<dbReference type="AlphaFoldDB" id="A0A0E9NHK8"/>
<feature type="compositionally biased region" description="Basic and acidic residues" evidence="1">
    <location>
        <begin position="275"/>
        <end position="302"/>
    </location>
</feature>
<feature type="region of interest" description="Disordered" evidence="1">
    <location>
        <begin position="743"/>
        <end position="764"/>
    </location>
</feature>
<dbReference type="EMBL" id="BACD03000021">
    <property type="protein sequence ID" value="GAO49308.1"/>
    <property type="molecule type" value="Genomic_DNA"/>
</dbReference>
<feature type="compositionally biased region" description="Low complexity" evidence="1">
    <location>
        <begin position="324"/>
        <end position="342"/>
    </location>
</feature>
<evidence type="ECO:0000256" key="1">
    <source>
        <dbReference type="SAM" id="MobiDB-lite"/>
    </source>
</evidence>
<feature type="compositionally biased region" description="Low complexity" evidence="1">
    <location>
        <begin position="595"/>
        <end position="609"/>
    </location>
</feature>
<dbReference type="CDD" id="cd17716">
    <property type="entry name" value="BRCT_microcephalin_rpt1"/>
    <property type="match status" value="1"/>
</dbReference>
<dbReference type="OrthoDB" id="2384350at2759"/>
<keyword evidence="4" id="KW-1185">Reference proteome</keyword>
<feature type="compositionally biased region" description="Pro residues" evidence="1">
    <location>
        <begin position="675"/>
        <end position="696"/>
    </location>
</feature>
<dbReference type="InterPro" id="IPR001357">
    <property type="entry name" value="BRCT_dom"/>
</dbReference>
<sequence length="764" mass="82483">MEAPRVTPRTSARITRSRTRAADVGAPAPDPVLSTFCPVKRSEPSTPRRTRATKENAPEDEILVPLSTSRSRMPMSTAAGRVPLRKAATPSVNTHTVRTSTSSTTRRSPGASSSTRRSPTSTSKPRRKSLGKPVSVSVSLPSARRPLAPVSSTPAAERTVLGDVCVEYQVPLNDISSSSEGEDEEEIPQPPPRTRSLTIIAGRRSPMEVVGARPPTPPTITRDKLGKKREAEGEDELWRPVVPRESLGSSGTEGGTPSRSGSGLAPLSFSFSRLHVKEANPRKREQETSNPDSPRKDRERRKSAAIVRKSPTPETEDSFDDILSSPCKRSSSSSARKSMSKASVRDEEEYSPRKLKPASTSSASSAPSPRKARGPLHGCVVYVDVRTADGDDASPPFASILERLGARTLKTWTWNPWSETSSPEPGVTHVVFKEGGKRTLDKVREALRLRSEEKEGNGVRCVGLGWVLACEREGRKVEERAYVVEVEGKSKASGTGMGGHRRRKSMEPKALVGLGLVLGSPVKGIAHVGASPGKGAGLGSPGRSTSTSMPSPAKERRREEREAAAVSKAGAGVGLQLTGHPSLPAKPPKADRPQSPTSSASTPSSVSKSSRQEKERSVSSTSTKSPWDERRSKSKEEREKEKARGDKEKKEKQKEQEKERERQEIPKLDFVKPVHLPPPIQRPAANTPPPLPPRSPPSSLSPSHATSDKRKSGTHIKFGDKPLPTPLEAQNLMSARRKSMQFASKMSSPLARKSWVPAGVVGED</sequence>
<dbReference type="RefSeq" id="XP_019022355.1">
    <property type="nucleotide sequence ID" value="XM_019166991.1"/>
</dbReference>
<evidence type="ECO:0000259" key="2">
    <source>
        <dbReference type="PROSITE" id="PS50172"/>
    </source>
</evidence>
<dbReference type="PANTHER" id="PTHR14625:SF3">
    <property type="entry name" value="MICROCEPHALIN"/>
    <property type="match status" value="1"/>
</dbReference>
<reference evidence="3 4" key="1">
    <citation type="journal article" date="2011" name="J. Gen. Appl. Microbiol.">
        <title>Draft genome sequencing of the enigmatic yeast Saitoella complicata.</title>
        <authorList>
            <person name="Nishida H."/>
            <person name="Hamamoto M."/>
            <person name="Sugiyama J."/>
        </authorList>
    </citation>
    <scope>NUCLEOTIDE SEQUENCE [LARGE SCALE GENOMIC DNA]</scope>
    <source>
        <strain evidence="3 4">NRRL Y-17804</strain>
    </source>
</reference>
<feature type="compositionally biased region" description="Basic and acidic residues" evidence="1">
    <location>
        <begin position="553"/>
        <end position="563"/>
    </location>
</feature>
<accession>A0A0E9NHK8</accession>
<dbReference type="Gene3D" id="3.40.50.10190">
    <property type="entry name" value="BRCT domain"/>
    <property type="match status" value="1"/>
</dbReference>
<dbReference type="OMA" id="WDERRSK"/>
<evidence type="ECO:0000313" key="3">
    <source>
        <dbReference type="EMBL" id="GAO49308.1"/>
    </source>
</evidence>
<comment type="caution">
    <text evidence="3">The sequence shown here is derived from an EMBL/GenBank/DDBJ whole genome shotgun (WGS) entry which is preliminary data.</text>
</comment>
<dbReference type="InterPro" id="IPR022047">
    <property type="entry name" value="Microcephalin-like"/>
</dbReference>
<name>A0A0E9NHK8_SAICN</name>
<evidence type="ECO:0000313" key="4">
    <source>
        <dbReference type="Proteomes" id="UP000033140"/>
    </source>
</evidence>
<reference evidence="3 4" key="3">
    <citation type="journal article" date="2015" name="Genome Announc.">
        <title>Draft Genome Sequence of the Archiascomycetous Yeast Saitoella complicata.</title>
        <authorList>
            <person name="Yamauchi K."/>
            <person name="Kondo S."/>
            <person name="Hamamoto M."/>
            <person name="Takahashi Y."/>
            <person name="Ogura Y."/>
            <person name="Hayashi T."/>
            <person name="Nishida H."/>
        </authorList>
    </citation>
    <scope>NUCLEOTIDE SEQUENCE [LARGE SCALE GENOMIC DNA]</scope>
    <source>
        <strain evidence="3 4">NRRL Y-17804</strain>
    </source>
</reference>
<dbReference type="STRING" id="698492.A0A0E9NHK8"/>
<feature type="region of interest" description="Disordered" evidence="1">
    <location>
        <begin position="1"/>
        <end position="160"/>
    </location>
</feature>
<dbReference type="Proteomes" id="UP000033140">
    <property type="component" value="Unassembled WGS sequence"/>
</dbReference>
<proteinExistence type="predicted"/>